<reference evidence="1" key="1">
    <citation type="submission" date="2014-11" db="EMBL/GenBank/DDBJ databases">
        <authorList>
            <person name="Amaro Gonzalez C."/>
        </authorList>
    </citation>
    <scope>NUCLEOTIDE SEQUENCE</scope>
</reference>
<name>A0A0E9XS33_ANGAN</name>
<sequence>MYKMDGESPTPFPPMSQTTLQLKGHPLPNWSIKGKQFSFVAKLLKVNSSYICIKGII</sequence>
<reference evidence="1" key="2">
    <citation type="journal article" date="2015" name="Fish Shellfish Immunol.">
        <title>Early steps in the European eel (Anguilla anguilla)-Vibrio vulnificus interaction in the gills: Role of the RtxA13 toxin.</title>
        <authorList>
            <person name="Callol A."/>
            <person name="Pajuelo D."/>
            <person name="Ebbesson L."/>
            <person name="Teles M."/>
            <person name="MacKenzie S."/>
            <person name="Amaro C."/>
        </authorList>
    </citation>
    <scope>NUCLEOTIDE SEQUENCE</scope>
</reference>
<accession>A0A0E9XS33</accession>
<evidence type="ECO:0000313" key="1">
    <source>
        <dbReference type="EMBL" id="JAI04494.1"/>
    </source>
</evidence>
<organism evidence="1">
    <name type="scientific">Anguilla anguilla</name>
    <name type="common">European freshwater eel</name>
    <name type="synonym">Muraena anguilla</name>
    <dbReference type="NCBI Taxonomy" id="7936"/>
    <lineage>
        <taxon>Eukaryota</taxon>
        <taxon>Metazoa</taxon>
        <taxon>Chordata</taxon>
        <taxon>Craniata</taxon>
        <taxon>Vertebrata</taxon>
        <taxon>Euteleostomi</taxon>
        <taxon>Actinopterygii</taxon>
        <taxon>Neopterygii</taxon>
        <taxon>Teleostei</taxon>
        <taxon>Anguilliformes</taxon>
        <taxon>Anguillidae</taxon>
        <taxon>Anguilla</taxon>
    </lineage>
</organism>
<dbReference type="EMBL" id="GBXM01004084">
    <property type="protein sequence ID" value="JAI04494.1"/>
    <property type="molecule type" value="Transcribed_RNA"/>
</dbReference>
<dbReference type="AlphaFoldDB" id="A0A0E9XS33"/>
<protein>
    <submittedName>
        <fullName evidence="1">Uncharacterized protein</fullName>
    </submittedName>
</protein>
<proteinExistence type="predicted"/>